<dbReference type="VEuPathDB" id="TrichDB:TRFO_18966"/>
<sequence length="2595" mass="297581">MSFFRSFFKQRSSKERSIWQSLMLNGIAAKLISHLCGQYIEKVDSSQLEIDIWNGKAHMENLHIMENSFLAHHVPFRVKNGVVDSMSLSFPWNRLSSEPCIVDIDNILLVGEVYGGALVSHDLTFQKQPKDDEVTEQSMWNGVLTKILDNLVINIKNIHIRIEASVGSNNFIGIGITIPSINAFTIDGNDQQTFLSDHPSLLRKKVTINSFGIYVDTNVSEIDKELFKTKLIEGIYDNNHQFVISPSTFDGIYSIKSEIGSETNVKLEIVFSVISNQFEVCLDSLQYRGIQNLFNQYRLFCKQRLYSHLGRPDRPPRSQRSSTLWWRYAYRCAIEDKNNKKLDIKDTLEILKNRYLYYELWTSQNKEKILQFEDTLESNTVTLLRSYSAFTDKINKKTVTGVLTEKEMEEVIKSNTKTKGPFKVNMNLDNLRFVLKESNDFNNGNNNESTQNIYIRSLTSFEINNFIFNLIKEEFNNYGTYSVGSLTINNFMSELYPKILNVPDGISGSFLINYNEPYKNSIRISPIFAVIDVEWIAFMIKFFKKKRIYIDYNDESGKVTQQIQSAIDQHTKFEFDLEISESKIIVPYQEIIENTPSFDFSFKAFKLITIPSPKYDANDLSSLYDKFEFTMKSIQLSLAEKKMNDAFDFNADFDVAIVTSDKFEGMKAKINTTDLNFYLTTFQALLFIELSSYISDTIKLNKKRKSNLTNQIVNQSENKIGITFPSIHFNFFYEEKPLYKLLVNSQTSINISNKGNSTEGSFGNHKTGIQCIECLSNNNEQFIDIQNFDVRFNIISHNTKVDINIKDSEVFLKAFPLNFLIVFAKSPKNFEWKMKLNSESKIKKFLHKKAKNFKPKNLDKEQVYNDIVDSQKHGDLINIIFENTKAHLVENEQELLFLDSDNFNISIQQFPDTFRVDIDIPPPRVTSSLLGPNWNTVALLHNTLHLTITPITVTLDLNSPEANITPVFLIKLIRFINNIKSSHSHLPGDPDTFPYMIFNIKVTNGVVRIIHDIESQYFYEINVNSIKYITNSFPDDNEVLIDYLEMSYNSMKLLEIMNLKIGLDMKFLIKDHEHPQNSFNDTLNKKESFEKWQEETLFLISNEKNEQILSNVHFYFYQLNLSISLDRFNITYMHNFAKNITFIKSSISKELKNRKNNYLTSYISPSTNQDAMNKVDDDDDDEPLDINCMVLIKNFGITFINQIPIALLSINHIDANFCSKDENFDANFNIMTLENFKKDKIIDAVSFHFSYERTRIFTRLDSILVNANIPSIPFIVYYVMNCPFFSFADELKSNGHKATSFTVHKSIIASINKIEIIVPVKTNHLLFNTSFSITLSPQSNLAEIKSINAMLNKHQILSSFSIHFENDVWNVDPVNFNFSVFDFYFVEQFIDMISTMKMPKIYRVTKDAELSQRCFTANLPRIRFNLTQPKLPFLRMEITPSVFKQYLINGEKHQEFTISPVFEHANYQTCGFDTIIDPFTISVSQIETKSNSHTNINVSPINISASIPFIREILNFRKKYSMFKENTNNTIFEDERILIKNDTGVDILIEIEDFDKFVLQKQKTQKITNTGKDISISYQGNSISFTMKDLCYPIFFDKKIVIYLQADFGIQTIHVSSPFIVKNDFQYDLEMFVENSSIGYLRNGEEKPIPIIYDIKKGIQASLKCLQQESTISPPIKIYSWSSASFTYALFDNNKNEKFMASVYGSIDQKRSIGIINFSPLISFVNELPLKATISIANSITNPYVSSQLELESGMTCNASFLKIDDSLLSMKIAVEGFGESKFTIINPYEAKSTPHEFQIDCESVSCSIAVVCEYLSYKLSARIIIYAPCVMFNETGFPLHIKRMKKIDDYQPFINNMYLYGTRQYFKKKKLTGRIIQPDNTFANNHPFNCFSLGTVQTILLPYRTNTSVYLPVAAIISDAPNQFTHTSVMTFATVFAINNHFDQVIYLLPSESDYAIVCEPKCRTPILYTNSDFKFDLYIDGYEKCSNVTFSSQTTTVFRLLSLKPGVPDFIIELNVIKEEGGYCGHLSYPSLPTPFVISNMLEDKSISYYQKNKAHIMTVDKLSTSLVAMEEPFSQNQTLNISINNDEIIFSSSFGSDCPPNRIRDSKYFIEVATTMHGNQIIIISEENNNKTIKKPNKQNSLNLIMKKISVSFIDEMNELCLLTISNIVYKLSRQSSIELIIDSLQLDDMLASSKMPVVICVSKPHKLLHATLQSENTLTSRAFNNIFINLSQLNLFVDLAFVNDMYTAIRRIYDESKIDTTFNPATYHDIHDNDDLKNFALYSFNQLKISPINILFSFRGASGRPFIYPPSDDLKVSLTRIIPNVSSAPINISQMSFENLRTPLGLLQKTLMECYKAAFLKSVWSIAGHTDFLFNAVGIAKSFKTVLTDDSQPKTAQLKNAGGQILQGTEGAVRQLSSIVHLTTDHRKSGKVRKIFGGIASLLEKGADKISSVKQELTEETLPTAQRYARAFPMGRIKYQNQRESLAQSTFQKKHPNEKLLAIIDNSQNQYVLALFDHYIVMYSLSLSYVASENKITTLNNINKNGDTIVLAVDTSMGQKSYSFVCGNEKEARSFMMILQSIVDRLKVFIE</sequence>
<organism evidence="2 3">
    <name type="scientific">Tritrichomonas foetus</name>
    <dbReference type="NCBI Taxonomy" id="1144522"/>
    <lineage>
        <taxon>Eukaryota</taxon>
        <taxon>Metamonada</taxon>
        <taxon>Parabasalia</taxon>
        <taxon>Tritrichomonadida</taxon>
        <taxon>Tritrichomonadidae</taxon>
        <taxon>Tritrichomonas</taxon>
    </lineage>
</organism>
<protein>
    <recommendedName>
        <fullName evidence="4">Chorein N-terminal domain-containing protein</fullName>
    </recommendedName>
</protein>
<comment type="similarity">
    <text evidence="1">Belongs to the VPS13 family.</text>
</comment>
<accession>A0A1J4KK68</accession>
<dbReference type="GeneID" id="94835189"/>
<evidence type="ECO:0008006" key="4">
    <source>
        <dbReference type="Google" id="ProtNLM"/>
    </source>
</evidence>
<dbReference type="EMBL" id="MLAK01000585">
    <property type="protein sequence ID" value="OHT11522.1"/>
    <property type="molecule type" value="Genomic_DNA"/>
</dbReference>
<dbReference type="GO" id="GO:0006623">
    <property type="term" value="P:protein targeting to vacuole"/>
    <property type="evidence" value="ECO:0007669"/>
    <property type="project" value="TreeGrafter"/>
</dbReference>
<evidence type="ECO:0000256" key="1">
    <source>
        <dbReference type="ARBA" id="ARBA00006545"/>
    </source>
</evidence>
<dbReference type="InterPro" id="IPR026847">
    <property type="entry name" value="VPS13"/>
</dbReference>
<dbReference type="GO" id="GO:0045053">
    <property type="term" value="P:protein retention in Golgi apparatus"/>
    <property type="evidence" value="ECO:0007669"/>
    <property type="project" value="TreeGrafter"/>
</dbReference>
<comment type="caution">
    <text evidence="2">The sequence shown here is derived from an EMBL/GenBank/DDBJ whole genome shotgun (WGS) entry which is preliminary data.</text>
</comment>
<evidence type="ECO:0000313" key="2">
    <source>
        <dbReference type="EMBL" id="OHT11522.1"/>
    </source>
</evidence>
<reference evidence="2" key="1">
    <citation type="submission" date="2016-10" db="EMBL/GenBank/DDBJ databases">
        <authorList>
            <person name="Benchimol M."/>
            <person name="Almeida L.G."/>
            <person name="Vasconcelos A.T."/>
            <person name="Perreira-Neves A."/>
            <person name="Rosa I.A."/>
            <person name="Tasca T."/>
            <person name="Bogo M.R."/>
            <person name="de Souza W."/>
        </authorList>
    </citation>
    <scope>NUCLEOTIDE SEQUENCE [LARGE SCALE GENOMIC DNA]</scope>
    <source>
        <strain evidence="2">K</strain>
    </source>
</reference>
<dbReference type="PANTHER" id="PTHR16166">
    <property type="entry name" value="VACUOLAR PROTEIN SORTING-ASSOCIATED PROTEIN VPS13"/>
    <property type="match status" value="1"/>
</dbReference>
<keyword evidence="3" id="KW-1185">Reference proteome</keyword>
<dbReference type="Proteomes" id="UP000179807">
    <property type="component" value="Unassembled WGS sequence"/>
</dbReference>
<dbReference type="PANTHER" id="PTHR16166:SF93">
    <property type="entry name" value="INTERMEMBRANE LIPID TRANSFER PROTEIN VPS13"/>
    <property type="match status" value="1"/>
</dbReference>
<proteinExistence type="inferred from homology"/>
<gene>
    <name evidence="2" type="ORF">TRFO_18966</name>
</gene>
<evidence type="ECO:0000313" key="3">
    <source>
        <dbReference type="Proteomes" id="UP000179807"/>
    </source>
</evidence>
<dbReference type="OrthoDB" id="428159at2759"/>
<dbReference type="RefSeq" id="XP_068364658.1">
    <property type="nucleotide sequence ID" value="XM_068500485.1"/>
</dbReference>
<name>A0A1J4KK68_9EUKA</name>